<comment type="caution">
    <text evidence="1">The sequence shown here is derived from an EMBL/GenBank/DDBJ whole genome shotgun (WGS) entry which is preliminary data.</text>
</comment>
<gene>
    <name evidence="1" type="ORF">H9701_04755</name>
</gene>
<proteinExistence type="predicted"/>
<name>A0A9D2T089_9FIRM</name>
<reference evidence="1" key="2">
    <citation type="submission" date="2021-04" db="EMBL/GenBank/DDBJ databases">
        <authorList>
            <person name="Gilroy R."/>
        </authorList>
    </citation>
    <scope>NUCLEOTIDE SEQUENCE</scope>
    <source>
        <strain evidence="1">CHK186-1790</strain>
    </source>
</reference>
<dbReference type="AlphaFoldDB" id="A0A9D2T089"/>
<keyword evidence="1" id="KW-0269">Exonuclease</keyword>
<dbReference type="GO" id="GO:0004527">
    <property type="term" value="F:exonuclease activity"/>
    <property type="evidence" value="ECO:0007669"/>
    <property type="project" value="UniProtKB-KW"/>
</dbReference>
<keyword evidence="1" id="KW-0378">Hydrolase</keyword>
<reference evidence="1" key="1">
    <citation type="journal article" date="2021" name="PeerJ">
        <title>Extensive microbial diversity within the chicken gut microbiome revealed by metagenomics and culture.</title>
        <authorList>
            <person name="Gilroy R."/>
            <person name="Ravi A."/>
            <person name="Getino M."/>
            <person name="Pursley I."/>
            <person name="Horton D.L."/>
            <person name="Alikhan N.F."/>
            <person name="Baker D."/>
            <person name="Gharbi K."/>
            <person name="Hall N."/>
            <person name="Watson M."/>
            <person name="Adriaenssens E.M."/>
            <person name="Foster-Nyarko E."/>
            <person name="Jarju S."/>
            <person name="Secka A."/>
            <person name="Antonio M."/>
            <person name="Oren A."/>
            <person name="Chaudhuri R.R."/>
            <person name="La Ragione R."/>
            <person name="Hildebrand F."/>
            <person name="Pallen M.J."/>
        </authorList>
    </citation>
    <scope>NUCLEOTIDE SEQUENCE</scope>
    <source>
        <strain evidence="1">CHK186-1790</strain>
    </source>
</reference>
<protein>
    <submittedName>
        <fullName evidence="1">DNA repair exonuclease</fullName>
    </submittedName>
</protein>
<keyword evidence="1" id="KW-0540">Nuclease</keyword>
<dbReference type="EMBL" id="DWWJ01000089">
    <property type="protein sequence ID" value="HJC40844.1"/>
    <property type="molecule type" value="Genomic_DNA"/>
</dbReference>
<evidence type="ECO:0000313" key="2">
    <source>
        <dbReference type="Proteomes" id="UP000823882"/>
    </source>
</evidence>
<dbReference type="Proteomes" id="UP000823882">
    <property type="component" value="Unassembled WGS sequence"/>
</dbReference>
<organism evidence="1 2">
    <name type="scientific">Candidatus Intestinimonas pullistercoris</name>
    <dbReference type="NCBI Taxonomy" id="2838623"/>
    <lineage>
        <taxon>Bacteria</taxon>
        <taxon>Bacillati</taxon>
        <taxon>Bacillota</taxon>
        <taxon>Clostridia</taxon>
        <taxon>Eubacteriales</taxon>
        <taxon>Intestinimonas</taxon>
    </lineage>
</organism>
<accession>A0A9D2T089</accession>
<evidence type="ECO:0000313" key="1">
    <source>
        <dbReference type="EMBL" id="HJC40844.1"/>
    </source>
</evidence>
<feature type="non-terminal residue" evidence="1">
    <location>
        <position position="1"/>
    </location>
</feature>
<sequence length="76" mass="8583">PLEALAAGCCWSAQVRDRTRVRRDLWDRAEEDTLTGLFLRTMRARLSAAGPEERETLELAVRFGLAALEHGEDCRP</sequence>